<evidence type="ECO:0000256" key="8">
    <source>
        <dbReference type="ARBA" id="ARBA00023310"/>
    </source>
</evidence>
<evidence type="ECO:0000259" key="10">
    <source>
        <dbReference type="Pfam" id="PF02823"/>
    </source>
</evidence>
<proteinExistence type="inferred from homology"/>
<keyword evidence="6" id="KW-0472">Membrane</keyword>
<evidence type="ECO:0000256" key="2">
    <source>
        <dbReference type="ARBA" id="ARBA00004184"/>
    </source>
</evidence>
<dbReference type="Proteomes" id="UP000004095">
    <property type="component" value="Unassembled WGS sequence"/>
</dbReference>
<evidence type="ECO:0000256" key="4">
    <source>
        <dbReference type="ARBA" id="ARBA00022448"/>
    </source>
</evidence>
<reference evidence="11 12" key="1">
    <citation type="submission" date="2007-01" db="EMBL/GenBank/DDBJ databases">
        <authorList>
            <person name="Haygood M."/>
            <person name="Podell S."/>
            <person name="Anderson C."/>
            <person name="Hopkinson B."/>
            <person name="Roe K."/>
            <person name="Barbeau K."/>
            <person name="Gaasterland T."/>
            <person name="Ferriera S."/>
            <person name="Johnson J."/>
            <person name="Kravitz S."/>
            <person name="Beeson K."/>
            <person name="Sutton G."/>
            <person name="Rogers Y.-H."/>
            <person name="Friedman R."/>
            <person name="Frazier M."/>
            <person name="Venter J.C."/>
        </authorList>
    </citation>
    <scope>NUCLEOTIDE SEQUENCE [LARGE SCALE GENOMIC DNA]</scope>
    <source>
        <strain evidence="11 12">ATCC 23134</strain>
    </source>
</reference>
<accession>A1ZPD4</accession>
<evidence type="ECO:0000256" key="1">
    <source>
        <dbReference type="ARBA" id="ARBA00003543"/>
    </source>
</evidence>
<dbReference type="GO" id="GO:0045259">
    <property type="term" value="C:proton-transporting ATP synthase complex"/>
    <property type="evidence" value="ECO:0007669"/>
    <property type="project" value="UniProtKB-KW"/>
</dbReference>
<dbReference type="SUPFAM" id="SSF51344">
    <property type="entry name" value="Epsilon subunit of F1F0-ATP synthase N-terminal domain"/>
    <property type="match status" value="1"/>
</dbReference>
<dbReference type="AlphaFoldDB" id="A1ZPD4"/>
<comment type="caution">
    <text evidence="11">The sequence shown here is derived from an EMBL/GenBank/DDBJ whole genome shotgun (WGS) entry which is preliminary data.</text>
</comment>
<dbReference type="EMBL" id="AAWS01000021">
    <property type="protein sequence ID" value="EAY27673.1"/>
    <property type="molecule type" value="Genomic_DNA"/>
</dbReference>
<dbReference type="Pfam" id="PF02823">
    <property type="entry name" value="ATP-synt_DE_N"/>
    <property type="match status" value="1"/>
</dbReference>
<comment type="subunit">
    <text evidence="9">F-type ATPases have 2 components, CF(1) - the catalytic core - and CF(0) - the membrane proton channel. CF(1) has five subunits: alpha(3), beta(3), gamma(1), delta(1), epsilon(1). CF(0) has three main subunits: a, b and c.</text>
</comment>
<keyword evidence="8 9" id="KW-0066">ATP synthesis</keyword>
<gene>
    <name evidence="11" type="ORF">M23134_03741</name>
</gene>
<dbReference type="OrthoDB" id="5294255at2"/>
<comment type="function">
    <text evidence="1">Produces ATP from ADP in the presence of a proton gradient across the membrane.</text>
</comment>
<feature type="domain" description="ATP synthase F1 complex delta/epsilon subunit N-terminal" evidence="10">
    <location>
        <begin position="1"/>
        <end position="78"/>
    </location>
</feature>
<protein>
    <submittedName>
        <fullName evidence="11">ATP synthase, Delta/Epsilon chain, beta-sandwich domain</fullName>
    </submittedName>
</protein>
<dbReference type="GO" id="GO:0046933">
    <property type="term" value="F:proton-transporting ATP synthase activity, rotational mechanism"/>
    <property type="evidence" value="ECO:0007669"/>
    <property type="project" value="InterPro"/>
</dbReference>
<dbReference type="eggNOG" id="COG0355">
    <property type="taxonomic scope" value="Bacteria"/>
</dbReference>
<dbReference type="PANTHER" id="PTHR13822">
    <property type="entry name" value="ATP SYNTHASE DELTA/EPSILON CHAIN"/>
    <property type="match status" value="1"/>
</dbReference>
<evidence type="ECO:0000256" key="7">
    <source>
        <dbReference type="ARBA" id="ARBA00023196"/>
    </source>
</evidence>
<dbReference type="RefSeq" id="WP_002698998.1">
    <property type="nucleotide sequence ID" value="NZ_AAWS01000021.1"/>
</dbReference>
<dbReference type="InterPro" id="IPR001469">
    <property type="entry name" value="ATP_synth_F1_dsu/esu"/>
</dbReference>
<evidence type="ECO:0000256" key="6">
    <source>
        <dbReference type="ARBA" id="ARBA00023136"/>
    </source>
</evidence>
<keyword evidence="5 9" id="KW-0406">Ion transport</keyword>
<comment type="similarity">
    <text evidence="3 9">Belongs to the ATPase epsilon chain family.</text>
</comment>
<evidence type="ECO:0000313" key="12">
    <source>
        <dbReference type="Proteomes" id="UP000004095"/>
    </source>
</evidence>
<dbReference type="Gene3D" id="2.60.15.10">
    <property type="entry name" value="F0F1 ATP synthase delta/epsilon subunit, N-terminal"/>
    <property type="match status" value="1"/>
</dbReference>
<evidence type="ECO:0000256" key="5">
    <source>
        <dbReference type="ARBA" id="ARBA00023065"/>
    </source>
</evidence>
<comment type="subcellular location">
    <subcellularLocation>
        <location evidence="2">Endomembrane system</location>
        <topology evidence="2">Peripheral membrane protein</topology>
    </subcellularLocation>
</comment>
<dbReference type="InterPro" id="IPR036771">
    <property type="entry name" value="ATPsynth_dsu/esu_N"/>
</dbReference>
<evidence type="ECO:0000256" key="3">
    <source>
        <dbReference type="ARBA" id="ARBA00005712"/>
    </source>
</evidence>
<name>A1ZPD4_MICM2</name>
<keyword evidence="4 9" id="KW-0813">Transport</keyword>
<organism evidence="11 12">
    <name type="scientific">Microscilla marina ATCC 23134</name>
    <dbReference type="NCBI Taxonomy" id="313606"/>
    <lineage>
        <taxon>Bacteria</taxon>
        <taxon>Pseudomonadati</taxon>
        <taxon>Bacteroidota</taxon>
        <taxon>Cytophagia</taxon>
        <taxon>Cytophagales</taxon>
        <taxon>Microscillaceae</taxon>
        <taxon>Microscilla</taxon>
    </lineage>
</organism>
<dbReference type="CDD" id="cd12152">
    <property type="entry name" value="F1-ATPase_delta"/>
    <property type="match status" value="1"/>
</dbReference>
<evidence type="ECO:0000313" key="11">
    <source>
        <dbReference type="EMBL" id="EAY27673.1"/>
    </source>
</evidence>
<keyword evidence="7 9" id="KW-0139">CF(1)</keyword>
<dbReference type="NCBIfam" id="TIGR01216">
    <property type="entry name" value="ATP_synt_epsi"/>
    <property type="match status" value="1"/>
</dbReference>
<sequence>MQVKIITPDKTAFEGEAQAITFPGNSGEFEVLDQHAAMISLLKKGNMRLKAGGKDQNFNIDGGVVEVLNNKVVVLVESIEDAQQGVEA</sequence>
<keyword evidence="12" id="KW-1185">Reference proteome</keyword>
<evidence type="ECO:0000256" key="9">
    <source>
        <dbReference type="RuleBase" id="RU003656"/>
    </source>
</evidence>
<dbReference type="InterPro" id="IPR020546">
    <property type="entry name" value="ATP_synth_F1_dsu/esu_N"/>
</dbReference>
<dbReference type="GO" id="GO:0012505">
    <property type="term" value="C:endomembrane system"/>
    <property type="evidence" value="ECO:0007669"/>
    <property type="project" value="UniProtKB-SubCell"/>
</dbReference>
<dbReference type="PANTHER" id="PTHR13822:SF10">
    <property type="entry name" value="ATP SYNTHASE EPSILON CHAIN, CHLOROPLASTIC"/>
    <property type="match status" value="1"/>
</dbReference>